<evidence type="ECO:0000259" key="4">
    <source>
        <dbReference type="Pfam" id="PF25917"/>
    </source>
</evidence>
<dbReference type="RefSeq" id="WP_376920848.1">
    <property type="nucleotide sequence ID" value="NZ_JBHRSW010000029.1"/>
</dbReference>
<dbReference type="InterPro" id="IPR006143">
    <property type="entry name" value="RND_pump_MFP"/>
</dbReference>
<proteinExistence type="inferred from homology"/>
<dbReference type="Gene3D" id="1.10.287.470">
    <property type="entry name" value="Helix hairpin bin"/>
    <property type="match status" value="1"/>
</dbReference>
<sequence>MRQIVRLSVVSVFLFSLVGCDKQETSTPQAPPAPPVDVSKPITRVITEWDEYTGRFGAVEEVEVRARVSGYLDKVNFKDGQLVNKGDVLFIIDQRPFEIALQAADSRFELAEKELERGRDLRKKNSISQEELDNRVSRFELAQAELDRAKLDLEFTQIKAPISGLASRDLVNVGNLVNGTASNATLLTTIVSVDPIHFYFDAGQREYLRYVRLNQSKQRESSRTSPTPVAVKLQDENDYVHEGVMDFVDNRVDTSTGTIQGRAILDNAEGYLLPGLFGRLRVQARTDVEATLIPDDVIGTNQSLKYVMVLDGDNRVNPKPITLGKLYNKNLRIVQGLSPNDVIVVNGLLRARPGMIVTPNEVDIAAQYPHNE</sequence>
<gene>
    <name evidence="7" type="ORF">ACFOHL_13965</name>
</gene>
<feature type="domain" description="Multidrug resistance protein MdtA-like beta-barrel" evidence="5">
    <location>
        <begin position="221"/>
        <end position="284"/>
    </location>
</feature>
<evidence type="ECO:0000313" key="8">
    <source>
        <dbReference type="Proteomes" id="UP001595478"/>
    </source>
</evidence>
<evidence type="ECO:0000256" key="1">
    <source>
        <dbReference type="ARBA" id="ARBA00004519"/>
    </source>
</evidence>
<comment type="caution">
    <text evidence="7">The sequence shown here is derived from an EMBL/GenBank/DDBJ whole genome shotgun (WGS) entry which is preliminary data.</text>
</comment>
<dbReference type="Pfam" id="PF25917">
    <property type="entry name" value="BSH_RND"/>
    <property type="match status" value="1"/>
</dbReference>
<dbReference type="InterPro" id="IPR058627">
    <property type="entry name" value="MdtA-like_C"/>
</dbReference>
<dbReference type="Pfam" id="PF25876">
    <property type="entry name" value="HH_MFP_RND"/>
    <property type="match status" value="1"/>
</dbReference>
<dbReference type="InterPro" id="IPR058624">
    <property type="entry name" value="MdtA-like_HH"/>
</dbReference>
<dbReference type="PROSITE" id="PS51257">
    <property type="entry name" value="PROKAR_LIPOPROTEIN"/>
    <property type="match status" value="1"/>
</dbReference>
<dbReference type="PANTHER" id="PTHR30158:SF10">
    <property type="entry name" value="CATION EFFLUX PUMP"/>
    <property type="match status" value="1"/>
</dbReference>
<dbReference type="NCBIfam" id="TIGR01730">
    <property type="entry name" value="RND_mfp"/>
    <property type="match status" value="1"/>
</dbReference>
<comment type="subcellular location">
    <subcellularLocation>
        <location evidence="1">Cell inner membrane</location>
        <topology evidence="1">Lipid-anchor</topology>
    </subcellularLocation>
</comment>
<dbReference type="Proteomes" id="UP001595478">
    <property type="component" value="Unassembled WGS sequence"/>
</dbReference>
<dbReference type="Gene3D" id="2.40.30.170">
    <property type="match status" value="1"/>
</dbReference>
<accession>A0ABV7FW82</accession>
<dbReference type="PANTHER" id="PTHR30158">
    <property type="entry name" value="ACRA/E-RELATED COMPONENT OF DRUG EFFLUX TRANSPORTER"/>
    <property type="match status" value="1"/>
</dbReference>
<feature type="domain" description="Multidrug resistance protein MdtA-like C-terminal permuted SH3" evidence="6">
    <location>
        <begin position="290"/>
        <end position="348"/>
    </location>
</feature>
<dbReference type="InterPro" id="IPR058626">
    <property type="entry name" value="MdtA-like_b-barrel"/>
</dbReference>
<dbReference type="Pfam" id="PF25967">
    <property type="entry name" value="RND-MFP_C"/>
    <property type="match status" value="1"/>
</dbReference>
<evidence type="ECO:0000256" key="2">
    <source>
        <dbReference type="ARBA" id="ARBA00009477"/>
    </source>
</evidence>
<keyword evidence="8" id="KW-1185">Reference proteome</keyword>
<dbReference type="InterPro" id="IPR058625">
    <property type="entry name" value="MdtA-like_BSH"/>
</dbReference>
<reference evidence="8" key="1">
    <citation type="journal article" date="2019" name="Int. J. Syst. Evol. Microbiol.">
        <title>The Global Catalogue of Microorganisms (GCM) 10K type strain sequencing project: providing services to taxonomists for standard genome sequencing and annotation.</title>
        <authorList>
            <consortium name="The Broad Institute Genomics Platform"/>
            <consortium name="The Broad Institute Genome Sequencing Center for Infectious Disease"/>
            <person name="Wu L."/>
            <person name="Ma J."/>
        </authorList>
    </citation>
    <scope>NUCLEOTIDE SEQUENCE [LARGE SCALE GENOMIC DNA]</scope>
    <source>
        <strain evidence="8">KCTC 52473</strain>
    </source>
</reference>
<organism evidence="7 8">
    <name type="scientific">Agaribacter flavus</name>
    <dbReference type="NCBI Taxonomy" id="1902781"/>
    <lineage>
        <taxon>Bacteria</taxon>
        <taxon>Pseudomonadati</taxon>
        <taxon>Pseudomonadota</taxon>
        <taxon>Gammaproteobacteria</taxon>
        <taxon>Alteromonadales</taxon>
        <taxon>Alteromonadaceae</taxon>
        <taxon>Agaribacter</taxon>
    </lineage>
</organism>
<evidence type="ECO:0000313" key="7">
    <source>
        <dbReference type="EMBL" id="MFC3122726.1"/>
    </source>
</evidence>
<protein>
    <submittedName>
        <fullName evidence="7">Efflux RND transporter periplasmic adaptor subunit</fullName>
    </submittedName>
</protein>
<feature type="domain" description="Multidrug resistance protein MdtA-like barrel-sandwich hybrid" evidence="4">
    <location>
        <begin position="61"/>
        <end position="187"/>
    </location>
</feature>
<evidence type="ECO:0000259" key="6">
    <source>
        <dbReference type="Pfam" id="PF25967"/>
    </source>
</evidence>
<dbReference type="EMBL" id="JBHRSW010000029">
    <property type="protein sequence ID" value="MFC3122726.1"/>
    <property type="molecule type" value="Genomic_DNA"/>
</dbReference>
<dbReference type="Gene3D" id="2.40.50.100">
    <property type="match status" value="1"/>
</dbReference>
<name>A0ABV7FW82_9ALTE</name>
<evidence type="ECO:0000259" key="5">
    <source>
        <dbReference type="Pfam" id="PF25944"/>
    </source>
</evidence>
<comment type="similarity">
    <text evidence="2">Belongs to the membrane fusion protein (MFP) (TC 8.A.1) family.</text>
</comment>
<dbReference type="Pfam" id="PF25944">
    <property type="entry name" value="Beta-barrel_RND"/>
    <property type="match status" value="1"/>
</dbReference>
<feature type="domain" description="Multidrug resistance protein MdtA-like alpha-helical hairpin" evidence="3">
    <location>
        <begin position="101"/>
        <end position="156"/>
    </location>
</feature>
<dbReference type="Gene3D" id="2.40.420.20">
    <property type="match status" value="1"/>
</dbReference>
<evidence type="ECO:0000259" key="3">
    <source>
        <dbReference type="Pfam" id="PF25876"/>
    </source>
</evidence>
<dbReference type="SUPFAM" id="SSF111369">
    <property type="entry name" value="HlyD-like secretion proteins"/>
    <property type="match status" value="1"/>
</dbReference>